<proteinExistence type="predicted"/>
<accession>A0A8T0NTX3</accession>
<evidence type="ECO:0000313" key="2">
    <source>
        <dbReference type="Proteomes" id="UP000823388"/>
    </source>
</evidence>
<organism evidence="1 2">
    <name type="scientific">Panicum virgatum</name>
    <name type="common">Blackwell switchgrass</name>
    <dbReference type="NCBI Taxonomy" id="38727"/>
    <lineage>
        <taxon>Eukaryota</taxon>
        <taxon>Viridiplantae</taxon>
        <taxon>Streptophyta</taxon>
        <taxon>Embryophyta</taxon>
        <taxon>Tracheophyta</taxon>
        <taxon>Spermatophyta</taxon>
        <taxon>Magnoliopsida</taxon>
        <taxon>Liliopsida</taxon>
        <taxon>Poales</taxon>
        <taxon>Poaceae</taxon>
        <taxon>PACMAD clade</taxon>
        <taxon>Panicoideae</taxon>
        <taxon>Panicodae</taxon>
        <taxon>Paniceae</taxon>
        <taxon>Panicinae</taxon>
        <taxon>Panicum</taxon>
        <taxon>Panicum sect. Hiantes</taxon>
    </lineage>
</organism>
<comment type="caution">
    <text evidence="1">The sequence shown here is derived from an EMBL/GenBank/DDBJ whole genome shotgun (WGS) entry which is preliminary data.</text>
</comment>
<dbReference type="EMBL" id="CM029053">
    <property type="protein sequence ID" value="KAG2553381.1"/>
    <property type="molecule type" value="Genomic_DNA"/>
</dbReference>
<keyword evidence="2" id="KW-1185">Reference proteome</keyword>
<gene>
    <name evidence="1" type="ORF">PVAP13_9KG525952</name>
</gene>
<name>A0A8T0NTX3_PANVG</name>
<sequence>MRSAHLPLQLMATAMISLPRSENAGSVGYCGFARGQMQVTKVCTGLRCHVDCGCRLCCHRSLFFFLKIRSLLSSAIFPVGCSSKEICFSDNLKSSVANLVLNLQSGKLYCTIDSRLNRKRDLQLAAIGPSESRPHSVLKFPFESCKAPLSVASSQF</sequence>
<dbReference type="AlphaFoldDB" id="A0A8T0NTX3"/>
<evidence type="ECO:0000313" key="1">
    <source>
        <dbReference type="EMBL" id="KAG2553381.1"/>
    </source>
</evidence>
<protein>
    <submittedName>
        <fullName evidence="1">Uncharacterized protein</fullName>
    </submittedName>
</protein>
<dbReference type="Proteomes" id="UP000823388">
    <property type="component" value="Chromosome 9K"/>
</dbReference>
<reference evidence="1" key="1">
    <citation type="submission" date="2020-05" db="EMBL/GenBank/DDBJ databases">
        <title>WGS assembly of Panicum virgatum.</title>
        <authorList>
            <person name="Lovell J.T."/>
            <person name="Jenkins J."/>
            <person name="Shu S."/>
            <person name="Juenger T.E."/>
            <person name="Schmutz J."/>
        </authorList>
    </citation>
    <scope>NUCLEOTIDE SEQUENCE</scope>
    <source>
        <strain evidence="1">AP13</strain>
    </source>
</reference>